<feature type="region of interest" description="Disordered" evidence="1">
    <location>
        <begin position="152"/>
        <end position="176"/>
    </location>
</feature>
<proteinExistence type="predicted"/>
<evidence type="ECO:0000313" key="3">
    <source>
        <dbReference type="Proteomes" id="UP000054636"/>
    </source>
</evidence>
<comment type="caution">
    <text evidence="2">The sequence shown here is derived from an EMBL/GenBank/DDBJ whole genome shotgun (WGS) entry which is preliminary data.</text>
</comment>
<organism evidence="2 3">
    <name type="scientific">Phytophthora nicotianae</name>
    <name type="common">Potato buckeye rot agent</name>
    <name type="synonym">Phytophthora parasitica</name>
    <dbReference type="NCBI Taxonomy" id="4792"/>
    <lineage>
        <taxon>Eukaryota</taxon>
        <taxon>Sar</taxon>
        <taxon>Stramenopiles</taxon>
        <taxon>Oomycota</taxon>
        <taxon>Peronosporomycetes</taxon>
        <taxon>Peronosporales</taxon>
        <taxon>Peronosporaceae</taxon>
        <taxon>Phytophthora</taxon>
    </lineage>
</organism>
<feature type="region of interest" description="Disordered" evidence="1">
    <location>
        <begin position="1"/>
        <end position="25"/>
    </location>
</feature>
<reference evidence="2 3" key="1">
    <citation type="submission" date="2015-11" db="EMBL/GenBank/DDBJ databases">
        <title>Genomes and virulence difference between two physiological races of Phytophthora nicotianae.</title>
        <authorList>
            <person name="Liu H."/>
            <person name="Ma X."/>
            <person name="Yu H."/>
            <person name="Fang D."/>
            <person name="Li Y."/>
            <person name="Wang X."/>
            <person name="Wang W."/>
            <person name="Dong Y."/>
            <person name="Xiao B."/>
        </authorList>
    </citation>
    <scope>NUCLEOTIDE SEQUENCE [LARGE SCALE GENOMIC DNA]</scope>
    <source>
        <strain evidence="3">race 1</strain>
    </source>
</reference>
<evidence type="ECO:0000256" key="1">
    <source>
        <dbReference type="SAM" id="MobiDB-lite"/>
    </source>
</evidence>
<name>A0A0W8DGH4_PHYNI</name>
<protein>
    <submittedName>
        <fullName evidence="2">Ankyrin repeat</fullName>
    </submittedName>
</protein>
<dbReference type="AlphaFoldDB" id="A0A0W8DGH4"/>
<dbReference type="Proteomes" id="UP000054636">
    <property type="component" value="Unassembled WGS sequence"/>
</dbReference>
<gene>
    <name evidence="2" type="ORF">AM588_10005396</name>
</gene>
<accession>A0A0W8DGH4</accession>
<evidence type="ECO:0000313" key="2">
    <source>
        <dbReference type="EMBL" id="KUF95459.1"/>
    </source>
</evidence>
<sequence length="176" mass="19652">MAKTRKGKPCKGKPLSGSNFCRDHVGRSNLPVVPGDLPVLKSRELLLPKADVQEKTEEETEALPTTDASLECLPLQPSELDQPSVEEATTIDTTAKSDDLWSLDSDEDVGDFVDAVQYDNEDEVEESEHLQHMRDVFEVEDEDVEEEIDVEELVEEEKAPWTSSDQLIRPMNGIGI</sequence>
<dbReference type="EMBL" id="LNFP01000224">
    <property type="protein sequence ID" value="KUF95459.1"/>
    <property type="molecule type" value="Genomic_DNA"/>
</dbReference>
<feature type="compositionally biased region" description="Basic residues" evidence="1">
    <location>
        <begin position="1"/>
        <end position="11"/>
    </location>
</feature>